<dbReference type="RefSeq" id="WP_183298639.1">
    <property type="nucleotide sequence ID" value="NZ_JACHWF010000001.1"/>
</dbReference>
<feature type="domain" description="Ketoreductase" evidence="3">
    <location>
        <begin position="11"/>
        <end position="184"/>
    </location>
</feature>
<dbReference type="NCBIfam" id="NF009466">
    <property type="entry name" value="PRK12826.1-2"/>
    <property type="match status" value="1"/>
</dbReference>
<dbReference type="EMBL" id="JACHWF010000001">
    <property type="protein sequence ID" value="MBB3006249.1"/>
    <property type="molecule type" value="Genomic_DNA"/>
</dbReference>
<keyword evidence="5" id="KW-1185">Reference proteome</keyword>
<evidence type="ECO:0000256" key="2">
    <source>
        <dbReference type="RuleBase" id="RU000363"/>
    </source>
</evidence>
<dbReference type="PRINTS" id="PR00081">
    <property type="entry name" value="GDHRDH"/>
</dbReference>
<dbReference type="InterPro" id="IPR020904">
    <property type="entry name" value="Sc_DH/Rdtase_CS"/>
</dbReference>
<dbReference type="Pfam" id="PF00106">
    <property type="entry name" value="adh_short"/>
    <property type="match status" value="1"/>
</dbReference>
<proteinExistence type="inferred from homology"/>
<dbReference type="PANTHER" id="PTHR42879:SF2">
    <property type="entry name" value="3-OXOACYL-[ACYL-CARRIER-PROTEIN] REDUCTASE FABG"/>
    <property type="match status" value="1"/>
</dbReference>
<dbReference type="PANTHER" id="PTHR42879">
    <property type="entry name" value="3-OXOACYL-(ACYL-CARRIER-PROTEIN) REDUCTASE"/>
    <property type="match status" value="1"/>
</dbReference>
<accession>A0A7W4V7V7</accession>
<comment type="similarity">
    <text evidence="1 2">Belongs to the short-chain dehydrogenases/reductases (SDR) family.</text>
</comment>
<dbReference type="SUPFAM" id="SSF51735">
    <property type="entry name" value="NAD(P)-binding Rossmann-fold domains"/>
    <property type="match status" value="1"/>
</dbReference>
<dbReference type="CDD" id="cd05233">
    <property type="entry name" value="SDR_c"/>
    <property type="match status" value="1"/>
</dbReference>
<dbReference type="PRINTS" id="PR00080">
    <property type="entry name" value="SDRFAMILY"/>
</dbReference>
<dbReference type="InterPro" id="IPR057326">
    <property type="entry name" value="KR_dom"/>
</dbReference>
<dbReference type="Gene3D" id="3.40.50.720">
    <property type="entry name" value="NAD(P)-binding Rossmann-like Domain"/>
    <property type="match status" value="1"/>
</dbReference>
<reference evidence="4 5" key="1">
    <citation type="submission" date="2020-08" db="EMBL/GenBank/DDBJ databases">
        <title>Genomic Encyclopedia of Type Strains, Phase IV (KMG-V): Genome sequencing to study the core and pangenomes of soil and plant-associated prokaryotes.</title>
        <authorList>
            <person name="Whitman W."/>
        </authorList>
    </citation>
    <scope>NUCLEOTIDE SEQUENCE [LARGE SCALE GENOMIC DNA]</scope>
    <source>
        <strain evidence="4 5">SLV-2362</strain>
    </source>
</reference>
<evidence type="ECO:0000256" key="1">
    <source>
        <dbReference type="ARBA" id="ARBA00006484"/>
    </source>
</evidence>
<dbReference type="GO" id="GO:0032787">
    <property type="term" value="P:monocarboxylic acid metabolic process"/>
    <property type="evidence" value="ECO:0007669"/>
    <property type="project" value="UniProtKB-ARBA"/>
</dbReference>
<sequence length="267" mass="26987">MTGSTATLAGRHALVTGGGRGIGAAIARRLLADGASVTLLGRDAGTLQATVQALRGQAPAGAVVSFVTADIVNADSVARAFATATEQAGPVAMLVNNAGQAHSAPFLKTDAALWQRMLDVNLTGTFLCTQAALPAMLDAGWGRIVNVASTAGLIGYGYVSAYCAAKHGVIGLTRALALETAARGVTVNAVCPGYTETDIVRDAVANIVGKTGRTEEQARAELAARNPQRRLVQPDEVADAVAWLCQPSAAAITGQAIPVAGGEVMAG</sequence>
<protein>
    <submittedName>
        <fullName evidence="4">NAD(P)-dependent dehydrogenase (Short-subunit alcohol dehydrogenase family)</fullName>
    </submittedName>
</protein>
<dbReference type="InterPro" id="IPR036291">
    <property type="entry name" value="NAD(P)-bd_dom_sf"/>
</dbReference>
<dbReference type="AlphaFoldDB" id="A0A7W4V7V7"/>
<organism evidence="4 5">
    <name type="scientific">Cupriavidus alkaliphilus</name>
    <dbReference type="NCBI Taxonomy" id="942866"/>
    <lineage>
        <taxon>Bacteria</taxon>
        <taxon>Pseudomonadati</taxon>
        <taxon>Pseudomonadota</taxon>
        <taxon>Betaproteobacteria</taxon>
        <taxon>Burkholderiales</taxon>
        <taxon>Burkholderiaceae</taxon>
        <taxon>Cupriavidus</taxon>
    </lineage>
</organism>
<dbReference type="Proteomes" id="UP000578036">
    <property type="component" value="Unassembled WGS sequence"/>
</dbReference>
<evidence type="ECO:0000259" key="3">
    <source>
        <dbReference type="SMART" id="SM00822"/>
    </source>
</evidence>
<dbReference type="FunFam" id="3.40.50.720:FF:000084">
    <property type="entry name" value="Short-chain dehydrogenase reductase"/>
    <property type="match status" value="1"/>
</dbReference>
<gene>
    <name evidence="4" type="ORF">FHX61_000865</name>
</gene>
<dbReference type="InterPro" id="IPR050259">
    <property type="entry name" value="SDR"/>
</dbReference>
<evidence type="ECO:0000313" key="4">
    <source>
        <dbReference type="EMBL" id="MBB3006249.1"/>
    </source>
</evidence>
<dbReference type="PROSITE" id="PS00061">
    <property type="entry name" value="ADH_SHORT"/>
    <property type="match status" value="1"/>
</dbReference>
<dbReference type="InterPro" id="IPR002347">
    <property type="entry name" value="SDR_fam"/>
</dbReference>
<name>A0A7W4V7V7_9BURK</name>
<dbReference type="SMART" id="SM00822">
    <property type="entry name" value="PKS_KR"/>
    <property type="match status" value="1"/>
</dbReference>
<comment type="caution">
    <text evidence="4">The sequence shown here is derived from an EMBL/GenBank/DDBJ whole genome shotgun (WGS) entry which is preliminary data.</text>
</comment>
<evidence type="ECO:0000313" key="5">
    <source>
        <dbReference type="Proteomes" id="UP000578036"/>
    </source>
</evidence>